<gene>
    <name evidence="2" type="ORF">ACFOUW_17065</name>
</gene>
<dbReference type="SUPFAM" id="SSF55718">
    <property type="entry name" value="SCP-like"/>
    <property type="match status" value="1"/>
</dbReference>
<dbReference type="GO" id="GO:0016853">
    <property type="term" value="F:isomerase activity"/>
    <property type="evidence" value="ECO:0007669"/>
    <property type="project" value="UniProtKB-KW"/>
</dbReference>
<dbReference type="SUPFAM" id="SSF109854">
    <property type="entry name" value="DinB/YfiT-like putative metalloenzymes"/>
    <property type="match status" value="1"/>
</dbReference>
<comment type="caution">
    <text evidence="2">The sequence shown here is derived from an EMBL/GenBank/DDBJ whole genome shotgun (WGS) entry which is preliminary data.</text>
</comment>
<keyword evidence="2" id="KW-0413">Isomerase</keyword>
<dbReference type="Pfam" id="PF11716">
    <property type="entry name" value="MDMPI_N"/>
    <property type="match status" value="1"/>
</dbReference>
<dbReference type="Gene3D" id="1.20.120.450">
    <property type="entry name" value="dinb family like domain"/>
    <property type="match status" value="1"/>
</dbReference>
<evidence type="ECO:0000313" key="3">
    <source>
        <dbReference type="Proteomes" id="UP001595699"/>
    </source>
</evidence>
<dbReference type="RefSeq" id="WP_205118843.1">
    <property type="nucleotide sequence ID" value="NZ_JAFBCM010000001.1"/>
</dbReference>
<organism evidence="2 3">
    <name type="scientific">Tenggerimyces flavus</name>
    <dbReference type="NCBI Taxonomy" id="1708749"/>
    <lineage>
        <taxon>Bacteria</taxon>
        <taxon>Bacillati</taxon>
        <taxon>Actinomycetota</taxon>
        <taxon>Actinomycetes</taxon>
        <taxon>Propionibacteriales</taxon>
        <taxon>Nocardioidaceae</taxon>
        <taxon>Tenggerimyces</taxon>
    </lineage>
</organism>
<dbReference type="NCBIfam" id="TIGR03083">
    <property type="entry name" value="maleylpyruvate isomerase family mycothiol-dependent enzyme"/>
    <property type="match status" value="1"/>
</dbReference>
<protein>
    <submittedName>
        <fullName evidence="2">Maleylpyruvate isomerase family mycothiol-dependent enzyme</fullName>
    </submittedName>
</protein>
<dbReference type="Proteomes" id="UP001595699">
    <property type="component" value="Unassembled WGS sequence"/>
</dbReference>
<evidence type="ECO:0000259" key="1">
    <source>
        <dbReference type="Pfam" id="PF11716"/>
    </source>
</evidence>
<accession>A0ABV7YB69</accession>
<name>A0ABV7YB69_9ACTN</name>
<proteinExistence type="predicted"/>
<reference evidence="3" key="1">
    <citation type="journal article" date="2019" name="Int. J. Syst. Evol. Microbiol.">
        <title>The Global Catalogue of Microorganisms (GCM) 10K type strain sequencing project: providing services to taxonomists for standard genome sequencing and annotation.</title>
        <authorList>
            <consortium name="The Broad Institute Genomics Platform"/>
            <consortium name="The Broad Institute Genome Sequencing Center for Infectious Disease"/>
            <person name="Wu L."/>
            <person name="Ma J."/>
        </authorList>
    </citation>
    <scope>NUCLEOTIDE SEQUENCE [LARGE SCALE GENOMIC DNA]</scope>
    <source>
        <strain evidence="3">CGMCC 4.7241</strain>
    </source>
</reference>
<dbReference type="InterPro" id="IPR024344">
    <property type="entry name" value="MDMPI_metal-binding"/>
</dbReference>
<keyword evidence="3" id="KW-1185">Reference proteome</keyword>
<dbReference type="InterPro" id="IPR034660">
    <property type="entry name" value="DinB/YfiT-like"/>
</dbReference>
<sequence>MTDIDAATLVDLVRASHLRLHKLVDGLTDAQAREPSALPDWSRGHVLTHVANLATAFARVTDFALRGEQVEVYEGGRPARAAAIEAGAGRPAAELVRAVVESDALLEQAWAKAGPDDWARPVRYRDGVLLDTVWCRWREAEVHAVDAHLGYEPSQWSPEFCAHLVEFLTPRVPEGIELMLSPVDGERAFLLGGGREVELRGHLSDLVAWLAGRRHGDIDGELVELNPWP</sequence>
<evidence type="ECO:0000313" key="2">
    <source>
        <dbReference type="EMBL" id="MFC3762556.1"/>
    </source>
</evidence>
<dbReference type="InterPro" id="IPR036527">
    <property type="entry name" value="SCP2_sterol-bd_dom_sf"/>
</dbReference>
<dbReference type="EMBL" id="JBHRZH010000015">
    <property type="protein sequence ID" value="MFC3762556.1"/>
    <property type="molecule type" value="Genomic_DNA"/>
</dbReference>
<feature type="domain" description="Mycothiol-dependent maleylpyruvate isomerase metal-binding" evidence="1">
    <location>
        <begin position="13"/>
        <end position="147"/>
    </location>
</feature>
<dbReference type="InterPro" id="IPR017517">
    <property type="entry name" value="Maleyloyr_isom"/>
</dbReference>